<protein>
    <submittedName>
        <fullName evidence="1">Uncharacterized protein</fullName>
    </submittedName>
</protein>
<name>A0A816P6C1_9BILA</name>
<gene>
    <name evidence="2" type="ORF">WKI299_LOCUS10136</name>
    <name evidence="1" type="ORF">XDN619_LOCUS7343</name>
</gene>
<sequence>MPYKKRAGVLVHHMLIVRDLVPSQRILKVVSSWTQRKPAQIVIGQIMCNSHWASVILKEGDKMCQRCYEALSYVLDDSFDLEAMDIAFEDEMEEIDLPCDEESILAKQSAPEELNAVFHFCLLPEV</sequence>
<evidence type="ECO:0000313" key="2">
    <source>
        <dbReference type="EMBL" id="CAF2050985.1"/>
    </source>
</evidence>
<dbReference type="EMBL" id="CAJNRG010002218">
    <property type="protein sequence ID" value="CAF2044489.1"/>
    <property type="molecule type" value="Genomic_DNA"/>
</dbReference>
<evidence type="ECO:0000313" key="3">
    <source>
        <dbReference type="Proteomes" id="UP000663887"/>
    </source>
</evidence>
<reference evidence="1" key="1">
    <citation type="submission" date="2021-02" db="EMBL/GenBank/DDBJ databases">
        <authorList>
            <person name="Nowell W R."/>
        </authorList>
    </citation>
    <scope>NUCLEOTIDE SEQUENCE</scope>
</reference>
<organism evidence="1 3">
    <name type="scientific">Rotaria magnacalcarata</name>
    <dbReference type="NCBI Taxonomy" id="392030"/>
    <lineage>
        <taxon>Eukaryota</taxon>
        <taxon>Metazoa</taxon>
        <taxon>Spiralia</taxon>
        <taxon>Gnathifera</taxon>
        <taxon>Rotifera</taxon>
        <taxon>Eurotatoria</taxon>
        <taxon>Bdelloidea</taxon>
        <taxon>Philodinida</taxon>
        <taxon>Philodinidae</taxon>
        <taxon>Rotaria</taxon>
    </lineage>
</organism>
<comment type="caution">
    <text evidence="1">The sequence shown here is derived from an EMBL/GenBank/DDBJ whole genome shotgun (WGS) entry which is preliminary data.</text>
</comment>
<proteinExistence type="predicted"/>
<dbReference type="Proteomes" id="UP000663856">
    <property type="component" value="Unassembled WGS sequence"/>
</dbReference>
<accession>A0A816P6C1</accession>
<dbReference type="EMBL" id="CAJNRF010003494">
    <property type="protein sequence ID" value="CAF2050985.1"/>
    <property type="molecule type" value="Genomic_DNA"/>
</dbReference>
<evidence type="ECO:0000313" key="1">
    <source>
        <dbReference type="EMBL" id="CAF2044489.1"/>
    </source>
</evidence>
<dbReference type="AlphaFoldDB" id="A0A816P6C1"/>
<dbReference type="Proteomes" id="UP000663887">
    <property type="component" value="Unassembled WGS sequence"/>
</dbReference>